<dbReference type="AlphaFoldDB" id="A0A9E4N5B1"/>
<dbReference type="InterPro" id="IPR056620">
    <property type="entry name" value="HTH_next_PIN-TPR-GreABC"/>
</dbReference>
<comment type="caution">
    <text evidence="2">The sequence shown here is derived from an EMBL/GenBank/DDBJ whole genome shotgun (WGS) entry which is preliminary data.</text>
</comment>
<feature type="domain" description="HTH" evidence="1">
    <location>
        <begin position="673"/>
        <end position="741"/>
    </location>
</feature>
<protein>
    <submittedName>
        <fullName evidence="2">HNH endonuclease</fullName>
    </submittedName>
</protein>
<sequence length="1269" mass="143576">MIRNRMWESSKQTIKSGDNSTNLMAQRDINIYKAVPRAIVDEKINERLALLRKSRFFAEFDITGEARRLGNQILPDGELSGGTNSVKCVALAWCARLLARSGDLEDAEKYLCEAKSFDNCDEITIAEAFLLSQKDDKAAALTSLANIDSPASRSAALMIFTHHEGKEKAFQWLIDAGVGMSDLDADGKYFLLSQQIEASAWDEVRQSAEKISEQDLVEAPILNHMLAVTWLSPVVPEELRSVVLYQLPFDASEFPLASDVNSIEARKKSQNFFVDAAKAAEQLNCPRAAGIDQDYALWLELRDQDNSQKGMQYLEEKLHDPSSALRLVPLALQFGIKLDLSVVEAEINKQIALHGEITFDAAGARFALALTQKTPEQIANYIEQHYESLSKYINPNAMRSIQIETLSKAGLPEKAHKHLELLLAEGITTEQENRLRRIISESEGSDPVEARKKQFKESDSLSDLVALIDELSNKELWNDVCEYGLLLFERTRSLKDAQQFVDALNRCQRSSEIIRFLDDHSDLREQSKTLRYFYAWALYDEGKFMQVLSVLEELGDERDNLNYRTLKINLGISIGDWNSVSEIVAYEHTQKDNRNAQDILRTAQLALHLGLPYAKDLLFTAVEKASDDPVILSSAYFLASNAGLEDNETVVQWLHKAAALSGDNGPIQMMSTKDIFDRKPEWDRRESETWRMLSNGEIPQFLVGQSLNKTLVDLTVFPALLNITEPDPRRRSAIPAFSGNRLPVSFKPEEKVVGMDATALLTWAFLGVLDKALDAFKFVYIPHGVLAWLFEEKQKVAFHQPNRIKNAYKVRDLISSDLLEKQSFETKPESDLSALVGDELALLISEAMNVENDDKQRLVVRSAPVHRVSSFMEEEADLSQYAHVMSSCLAIVEKLREKGQITSEEEKRAKDYFTIRERTWPDQPEINDNAILYLDSLTISYFLHAGILEKLHAAGFRAIVSPREISEENALISYESISDKVSVLIENIRLAINSRIESGQIRIGRRLQSVDQEDEPISEHPTAGAIALAGSCDAVIMDDRFFNQHAYVGEADKRSFVYSTLDVLEALASSNKISGSELSEYRTSLRRAGYFCIPVFDEEIEQHLNAASVKDGKVMETAELRAIREIILRVRMSDWLQLPKEAYWLDSTIKTFLKVFKKIWSEEEDVSCAISKSNWALDQIDIRGWAHRLIPEARENAIGPSRGIYILMLLSPPLNVSQDVREAYSNWVEETVLKPIKEQFPEVYDWIVQWEKDEIAKLVEEEFPEGEAS</sequence>
<gene>
    <name evidence="2" type="ORF">JAZ07_14850</name>
</gene>
<dbReference type="Pfam" id="PF24407">
    <property type="entry name" value="HTH_upst_double_PIN"/>
    <property type="match status" value="1"/>
</dbReference>
<organism evidence="2 3">
    <name type="scientific">Candidatus Thiodiazotropha taylori</name>
    <dbReference type="NCBI Taxonomy" id="2792791"/>
    <lineage>
        <taxon>Bacteria</taxon>
        <taxon>Pseudomonadati</taxon>
        <taxon>Pseudomonadota</taxon>
        <taxon>Gammaproteobacteria</taxon>
        <taxon>Chromatiales</taxon>
        <taxon>Sedimenticolaceae</taxon>
        <taxon>Candidatus Thiodiazotropha</taxon>
    </lineage>
</organism>
<keyword evidence="2" id="KW-0255">Endonuclease</keyword>
<dbReference type="EMBL" id="JAEPCM010000525">
    <property type="protein sequence ID" value="MCG7947619.1"/>
    <property type="molecule type" value="Genomic_DNA"/>
</dbReference>
<keyword evidence="2" id="KW-0540">Nuclease</keyword>
<accession>A0A9E4N5B1</accession>
<evidence type="ECO:0000313" key="3">
    <source>
        <dbReference type="Proteomes" id="UP000886667"/>
    </source>
</evidence>
<keyword evidence="2" id="KW-0378">Hydrolase</keyword>
<dbReference type="Proteomes" id="UP000886667">
    <property type="component" value="Unassembled WGS sequence"/>
</dbReference>
<name>A0A9E4N5B1_9GAMM</name>
<proteinExistence type="predicted"/>
<evidence type="ECO:0000259" key="1">
    <source>
        <dbReference type="Pfam" id="PF24407"/>
    </source>
</evidence>
<evidence type="ECO:0000313" key="2">
    <source>
        <dbReference type="EMBL" id="MCG7947619.1"/>
    </source>
</evidence>
<reference evidence="2" key="1">
    <citation type="journal article" date="2021" name="Proc. Natl. Acad. Sci. U.S.A.">
        <title>Global biogeography of chemosynthetic symbionts reveals both localized and globally distributed symbiont groups. .</title>
        <authorList>
            <person name="Osvatic J.T."/>
            <person name="Wilkins L.G.E."/>
            <person name="Leibrecht L."/>
            <person name="Leray M."/>
            <person name="Zauner S."/>
            <person name="Polzin J."/>
            <person name="Camacho Y."/>
            <person name="Gros O."/>
            <person name="van Gils J.A."/>
            <person name="Eisen J.A."/>
            <person name="Petersen J.M."/>
            <person name="Yuen B."/>
        </authorList>
    </citation>
    <scope>NUCLEOTIDE SEQUENCE</scope>
    <source>
        <strain evidence="2">MAGclacostrist064TRANS</strain>
    </source>
</reference>
<dbReference type="GO" id="GO:0004519">
    <property type="term" value="F:endonuclease activity"/>
    <property type="evidence" value="ECO:0007669"/>
    <property type="project" value="UniProtKB-KW"/>
</dbReference>